<name>A0A381WUG0_9ZZZZ</name>
<accession>A0A381WUG0</accession>
<gene>
    <name evidence="1" type="ORF">METZ01_LOCUS108407</name>
</gene>
<sequence>MAWVSTISTNGAQNNFIYNLGKFILSDTSLYEKHDKHVILTNTPCDWKS</sequence>
<dbReference type="EMBL" id="UINC01012767">
    <property type="protein sequence ID" value="SVA55553.1"/>
    <property type="molecule type" value="Genomic_DNA"/>
</dbReference>
<protein>
    <submittedName>
        <fullName evidence="1">Uncharacterized protein</fullName>
    </submittedName>
</protein>
<proteinExistence type="predicted"/>
<reference evidence="1" key="1">
    <citation type="submission" date="2018-05" db="EMBL/GenBank/DDBJ databases">
        <authorList>
            <person name="Lanie J.A."/>
            <person name="Ng W.-L."/>
            <person name="Kazmierczak K.M."/>
            <person name="Andrzejewski T.M."/>
            <person name="Davidsen T.M."/>
            <person name="Wayne K.J."/>
            <person name="Tettelin H."/>
            <person name="Glass J.I."/>
            <person name="Rusch D."/>
            <person name="Podicherti R."/>
            <person name="Tsui H.-C.T."/>
            <person name="Winkler M.E."/>
        </authorList>
    </citation>
    <scope>NUCLEOTIDE SEQUENCE</scope>
</reference>
<evidence type="ECO:0000313" key="1">
    <source>
        <dbReference type="EMBL" id="SVA55553.1"/>
    </source>
</evidence>
<organism evidence="1">
    <name type="scientific">marine metagenome</name>
    <dbReference type="NCBI Taxonomy" id="408172"/>
    <lineage>
        <taxon>unclassified sequences</taxon>
        <taxon>metagenomes</taxon>
        <taxon>ecological metagenomes</taxon>
    </lineage>
</organism>
<dbReference type="AlphaFoldDB" id="A0A381WUG0"/>